<dbReference type="CDD" id="cd00090">
    <property type="entry name" value="HTH_ARSR"/>
    <property type="match status" value="1"/>
</dbReference>
<dbReference type="SMART" id="SM00418">
    <property type="entry name" value="HTH_ARSR"/>
    <property type="match status" value="1"/>
</dbReference>
<evidence type="ECO:0000256" key="2">
    <source>
        <dbReference type="ARBA" id="ARBA00023125"/>
    </source>
</evidence>
<keyword evidence="1" id="KW-0805">Transcription regulation</keyword>
<evidence type="ECO:0000313" key="5">
    <source>
        <dbReference type="EMBL" id="MCU7551703.1"/>
    </source>
</evidence>
<dbReference type="PANTHER" id="PTHR43132:SF2">
    <property type="entry name" value="ARSENICAL RESISTANCE OPERON REPRESSOR ARSR-RELATED"/>
    <property type="match status" value="1"/>
</dbReference>
<dbReference type="AlphaFoldDB" id="A0A9X2Y1N9"/>
<protein>
    <submittedName>
        <fullName evidence="5">Metalloregulator ArsR/SmtB family transcription factor</fullName>
    </submittedName>
</protein>
<dbReference type="InterPro" id="IPR051011">
    <property type="entry name" value="Metal_resp_trans_reg"/>
</dbReference>
<evidence type="ECO:0000256" key="1">
    <source>
        <dbReference type="ARBA" id="ARBA00023015"/>
    </source>
</evidence>
<evidence type="ECO:0000313" key="6">
    <source>
        <dbReference type="Proteomes" id="UP001155483"/>
    </source>
</evidence>
<accession>A0A9X2Y1N9</accession>
<dbReference type="Gene3D" id="1.10.10.10">
    <property type="entry name" value="Winged helix-like DNA-binding domain superfamily/Winged helix DNA-binding domain"/>
    <property type="match status" value="1"/>
</dbReference>
<dbReference type="Proteomes" id="UP001155483">
    <property type="component" value="Unassembled WGS sequence"/>
</dbReference>
<dbReference type="PRINTS" id="PR00778">
    <property type="entry name" value="HTHARSR"/>
</dbReference>
<dbReference type="GO" id="GO:0003700">
    <property type="term" value="F:DNA-binding transcription factor activity"/>
    <property type="evidence" value="ECO:0007669"/>
    <property type="project" value="InterPro"/>
</dbReference>
<dbReference type="PANTHER" id="PTHR43132">
    <property type="entry name" value="ARSENICAL RESISTANCE OPERON REPRESSOR ARSR-RELATED"/>
    <property type="match status" value="1"/>
</dbReference>
<reference evidence="5" key="1">
    <citation type="submission" date="2022-09" db="EMBL/GenBank/DDBJ databases">
        <authorList>
            <person name="Yuan C."/>
            <person name="Ke Z."/>
        </authorList>
    </citation>
    <scope>NUCLEOTIDE SEQUENCE</scope>
    <source>
        <strain evidence="5">LB-8</strain>
    </source>
</reference>
<dbReference type="RefSeq" id="WP_279299139.1">
    <property type="nucleotide sequence ID" value="NZ_JAOTIF010000022.1"/>
</dbReference>
<proteinExistence type="predicted"/>
<comment type="caution">
    <text evidence="5">The sequence shown here is derived from an EMBL/GenBank/DDBJ whole genome shotgun (WGS) entry which is preliminary data.</text>
</comment>
<reference evidence="5" key="2">
    <citation type="submission" date="2023-04" db="EMBL/GenBank/DDBJ databases">
        <title>Paracnuella aquatica gen. nov., sp. nov., a member of the family Chitinophagaceae isolated from a hot spring.</title>
        <authorList>
            <person name="Wang C."/>
        </authorList>
    </citation>
    <scope>NUCLEOTIDE SEQUENCE</scope>
    <source>
        <strain evidence="5">LB-8</strain>
    </source>
</reference>
<keyword evidence="2" id="KW-0238">DNA-binding</keyword>
<dbReference type="InterPro" id="IPR036390">
    <property type="entry name" value="WH_DNA-bd_sf"/>
</dbReference>
<evidence type="ECO:0000259" key="4">
    <source>
        <dbReference type="PROSITE" id="PS50987"/>
    </source>
</evidence>
<evidence type="ECO:0000256" key="3">
    <source>
        <dbReference type="ARBA" id="ARBA00023163"/>
    </source>
</evidence>
<keyword evidence="3" id="KW-0804">Transcription</keyword>
<organism evidence="5 6">
    <name type="scientific">Paraflavisolibacter caeni</name>
    <dbReference type="NCBI Taxonomy" id="2982496"/>
    <lineage>
        <taxon>Bacteria</taxon>
        <taxon>Pseudomonadati</taxon>
        <taxon>Bacteroidota</taxon>
        <taxon>Chitinophagia</taxon>
        <taxon>Chitinophagales</taxon>
        <taxon>Chitinophagaceae</taxon>
        <taxon>Paraflavisolibacter</taxon>
    </lineage>
</organism>
<feature type="domain" description="HTH arsR-type" evidence="4">
    <location>
        <begin position="17"/>
        <end position="109"/>
    </location>
</feature>
<sequence>MNNVLENSATVNGELKIDILQLKKAALILRAVNHKLRQQILKLLHQNEKMTVTEIYVKLRLEQSVASQHLAILRKAGFVNTLRDGKFIFYSVNHDRLNQVHNFVHELLK</sequence>
<dbReference type="InterPro" id="IPR036388">
    <property type="entry name" value="WH-like_DNA-bd_sf"/>
</dbReference>
<keyword evidence="6" id="KW-1185">Reference proteome</keyword>
<dbReference type="SUPFAM" id="SSF46785">
    <property type="entry name" value="Winged helix' DNA-binding domain"/>
    <property type="match status" value="1"/>
</dbReference>
<gene>
    <name evidence="5" type="ORF">OCK74_21460</name>
</gene>
<dbReference type="PROSITE" id="PS50987">
    <property type="entry name" value="HTH_ARSR_2"/>
    <property type="match status" value="1"/>
</dbReference>
<dbReference type="EMBL" id="JAOTIF010000022">
    <property type="protein sequence ID" value="MCU7551703.1"/>
    <property type="molecule type" value="Genomic_DNA"/>
</dbReference>
<dbReference type="InterPro" id="IPR001845">
    <property type="entry name" value="HTH_ArsR_DNA-bd_dom"/>
</dbReference>
<dbReference type="GO" id="GO:0003677">
    <property type="term" value="F:DNA binding"/>
    <property type="evidence" value="ECO:0007669"/>
    <property type="project" value="UniProtKB-KW"/>
</dbReference>
<name>A0A9X2Y1N9_9BACT</name>
<dbReference type="InterPro" id="IPR011991">
    <property type="entry name" value="ArsR-like_HTH"/>
</dbReference>
<dbReference type="NCBIfam" id="NF033788">
    <property type="entry name" value="HTH_metalloreg"/>
    <property type="match status" value="1"/>
</dbReference>
<dbReference type="Pfam" id="PF01022">
    <property type="entry name" value="HTH_5"/>
    <property type="match status" value="1"/>
</dbReference>